<comment type="similarity">
    <text evidence="1">Belongs to the SEN15 family.</text>
</comment>
<dbReference type="InterPro" id="IPR036167">
    <property type="entry name" value="tRNA_intron_Endo_cat-like_sf"/>
</dbReference>
<dbReference type="Gene3D" id="3.40.1350.10">
    <property type="match status" value="1"/>
</dbReference>
<protein>
    <submittedName>
        <fullName evidence="5">tRNA-splicing endonuclease subunit Sen15</fullName>
    </submittedName>
</protein>
<dbReference type="GO" id="GO:0000214">
    <property type="term" value="C:tRNA-intron endonuclease complex"/>
    <property type="evidence" value="ECO:0007669"/>
    <property type="project" value="InterPro"/>
</dbReference>
<dbReference type="GO" id="GO:0003676">
    <property type="term" value="F:nucleic acid binding"/>
    <property type="evidence" value="ECO:0007669"/>
    <property type="project" value="InterPro"/>
</dbReference>
<evidence type="ECO:0000256" key="3">
    <source>
        <dbReference type="SAM" id="MobiDB-lite"/>
    </source>
</evidence>
<dbReference type="RefSeq" id="XP_060298753.1">
    <property type="nucleotide sequence ID" value="XM_060441704.1"/>
</dbReference>
<keyword evidence="6" id="KW-1185">Reference proteome</keyword>
<accession>A0AA40AVQ2</accession>
<evidence type="ECO:0000313" key="5">
    <source>
        <dbReference type="EMBL" id="KAK0722829.1"/>
    </source>
</evidence>
<keyword evidence="5" id="KW-0255">Endonuclease</keyword>
<dbReference type="GO" id="GO:0000213">
    <property type="term" value="F:tRNA-intron lyase activity"/>
    <property type="evidence" value="ECO:0007669"/>
    <property type="project" value="TreeGrafter"/>
</dbReference>
<organism evidence="5 6">
    <name type="scientific">Lasiosphaeria miniovina</name>
    <dbReference type="NCBI Taxonomy" id="1954250"/>
    <lineage>
        <taxon>Eukaryota</taxon>
        <taxon>Fungi</taxon>
        <taxon>Dikarya</taxon>
        <taxon>Ascomycota</taxon>
        <taxon>Pezizomycotina</taxon>
        <taxon>Sordariomycetes</taxon>
        <taxon>Sordariomycetidae</taxon>
        <taxon>Sordariales</taxon>
        <taxon>Lasiosphaeriaceae</taxon>
        <taxon>Lasiosphaeria</taxon>
    </lineage>
</organism>
<dbReference type="EMBL" id="JAUIRO010000003">
    <property type="protein sequence ID" value="KAK0722829.1"/>
    <property type="molecule type" value="Genomic_DNA"/>
</dbReference>
<gene>
    <name evidence="5" type="ORF">B0T26DRAFT_704174</name>
</gene>
<dbReference type="SUPFAM" id="SSF53032">
    <property type="entry name" value="tRNA-intron endonuclease catalytic domain-like"/>
    <property type="match status" value="1"/>
</dbReference>
<dbReference type="AlphaFoldDB" id="A0AA40AVQ2"/>
<keyword evidence="5" id="KW-0378">Hydrolase</keyword>
<feature type="domain" description="tRNA-splicing endonuclease subunit Sen15" evidence="4">
    <location>
        <begin position="14"/>
        <end position="101"/>
    </location>
</feature>
<evidence type="ECO:0000256" key="2">
    <source>
        <dbReference type="ARBA" id="ARBA00022694"/>
    </source>
</evidence>
<reference evidence="5" key="1">
    <citation type="submission" date="2023-06" db="EMBL/GenBank/DDBJ databases">
        <title>Genome-scale phylogeny and comparative genomics of the fungal order Sordariales.</title>
        <authorList>
            <consortium name="Lawrence Berkeley National Laboratory"/>
            <person name="Hensen N."/>
            <person name="Bonometti L."/>
            <person name="Westerberg I."/>
            <person name="Brannstrom I.O."/>
            <person name="Guillou S."/>
            <person name="Cros-Aarteil S."/>
            <person name="Calhoun S."/>
            <person name="Haridas S."/>
            <person name="Kuo A."/>
            <person name="Mondo S."/>
            <person name="Pangilinan J."/>
            <person name="Riley R."/>
            <person name="LaButti K."/>
            <person name="Andreopoulos B."/>
            <person name="Lipzen A."/>
            <person name="Chen C."/>
            <person name="Yanf M."/>
            <person name="Daum C."/>
            <person name="Ng V."/>
            <person name="Clum A."/>
            <person name="Steindorff A."/>
            <person name="Ohm R."/>
            <person name="Martin F."/>
            <person name="Silar P."/>
            <person name="Natvig D."/>
            <person name="Lalanne C."/>
            <person name="Gautier V."/>
            <person name="Ament-velasquez S.L."/>
            <person name="Kruys A."/>
            <person name="Hutchinson M.I."/>
            <person name="Powell A.J."/>
            <person name="Barry K."/>
            <person name="Miller A.N."/>
            <person name="Grigoriev I.V."/>
            <person name="Debuchy R."/>
            <person name="Gladieux P."/>
            <person name="Thoren M.H."/>
            <person name="Johannesson H."/>
        </authorList>
    </citation>
    <scope>NUCLEOTIDE SEQUENCE</scope>
    <source>
        <strain evidence="5">SMH2392-1A</strain>
    </source>
</reference>
<dbReference type="GeneID" id="85324974"/>
<proteinExistence type="inferred from homology"/>
<evidence type="ECO:0000256" key="1">
    <source>
        <dbReference type="ARBA" id="ARBA00006091"/>
    </source>
</evidence>
<dbReference type="Proteomes" id="UP001172101">
    <property type="component" value="Unassembled WGS sequence"/>
</dbReference>
<dbReference type="InterPro" id="IPR011856">
    <property type="entry name" value="tRNA_endonuc-like_dom_sf"/>
</dbReference>
<evidence type="ECO:0000313" key="6">
    <source>
        <dbReference type="Proteomes" id="UP001172101"/>
    </source>
</evidence>
<sequence>MSRSDHMDALTQVVVNNLANQHDWTGIAVHTQAGLPRPLLYGLPPKRLYVHPDEQIETIKAEKDRPDRIRQLPEQEWVLPLHLSEKWSPARFAQVFDAIHPVPPGRDPVTDEDDDDTAGSGGDRDAPWKLWRGPKRGKRLLLATVQDDSTVAYYWIHDGLVKPRQN</sequence>
<dbReference type="FunFam" id="3.40.1350.10:FF:000012">
    <property type="entry name" value="Probable tRNA-splicing endonuclease subunit sen-15"/>
    <property type="match status" value="1"/>
</dbReference>
<dbReference type="InterPro" id="IPR042777">
    <property type="entry name" value="Sen15_fungi"/>
</dbReference>
<dbReference type="Pfam" id="PF09631">
    <property type="entry name" value="Sen15"/>
    <property type="match status" value="2"/>
</dbReference>
<dbReference type="PANTHER" id="PTHR28518:SF1">
    <property type="entry name" value="TRNA-SPLICING ENDONUCLEASE SUBUNIT SEN15"/>
    <property type="match status" value="1"/>
</dbReference>
<feature type="domain" description="tRNA-splicing endonuclease subunit Sen15" evidence="4">
    <location>
        <begin position="135"/>
        <end position="166"/>
    </location>
</feature>
<keyword evidence="2" id="KW-0819">tRNA processing</keyword>
<evidence type="ECO:0000259" key="4">
    <source>
        <dbReference type="Pfam" id="PF09631"/>
    </source>
</evidence>
<comment type="caution">
    <text evidence="5">The sequence shown here is derived from an EMBL/GenBank/DDBJ whole genome shotgun (WGS) entry which is preliminary data.</text>
</comment>
<keyword evidence="5" id="KW-0540">Nuclease</keyword>
<dbReference type="GO" id="GO:0000379">
    <property type="term" value="P:tRNA-type intron splice site recognition and cleavage"/>
    <property type="evidence" value="ECO:0007669"/>
    <property type="project" value="InterPro"/>
</dbReference>
<name>A0AA40AVQ2_9PEZI</name>
<dbReference type="PANTHER" id="PTHR28518">
    <property type="entry name" value="TRNA-SPLICING ENDONUCLEASE SUBUNIT SEN15"/>
    <property type="match status" value="1"/>
</dbReference>
<dbReference type="InterPro" id="IPR018593">
    <property type="entry name" value="tRNA-endonuc_su_Sen15"/>
</dbReference>
<feature type="region of interest" description="Disordered" evidence="3">
    <location>
        <begin position="100"/>
        <end position="130"/>
    </location>
</feature>